<evidence type="ECO:0000313" key="5">
    <source>
        <dbReference type="Proteomes" id="UP001168216"/>
    </source>
</evidence>
<dbReference type="Pfam" id="PF13561">
    <property type="entry name" value="adh_short_C2"/>
    <property type="match status" value="1"/>
</dbReference>
<dbReference type="PROSITE" id="PS00061">
    <property type="entry name" value="ADH_SHORT"/>
    <property type="match status" value="1"/>
</dbReference>
<dbReference type="PANTHER" id="PTHR43639:SF1">
    <property type="entry name" value="SHORT-CHAIN DEHYDROGENASE_REDUCTASE FAMILY PROTEIN"/>
    <property type="match status" value="1"/>
</dbReference>
<dbReference type="EMBL" id="JAOPLV010000011">
    <property type="protein sequence ID" value="MDM5141832.1"/>
    <property type="molecule type" value="Genomic_DNA"/>
</dbReference>
<dbReference type="RefSeq" id="WP_290022781.1">
    <property type="nucleotide sequence ID" value="NZ_JAOPLV010000011.1"/>
</dbReference>
<evidence type="ECO:0000256" key="2">
    <source>
        <dbReference type="ARBA" id="ARBA00023002"/>
    </source>
</evidence>
<protein>
    <submittedName>
        <fullName evidence="4">SDR family oxidoreductase</fullName>
    </submittedName>
</protein>
<dbReference type="PRINTS" id="PR00080">
    <property type="entry name" value="SDRFAMILY"/>
</dbReference>
<organism evidence="4 5">
    <name type="scientific">Aeromonas bestiarum</name>
    <dbReference type="NCBI Taxonomy" id="105751"/>
    <lineage>
        <taxon>Bacteria</taxon>
        <taxon>Pseudomonadati</taxon>
        <taxon>Pseudomonadota</taxon>
        <taxon>Gammaproteobacteria</taxon>
        <taxon>Aeromonadales</taxon>
        <taxon>Aeromonadaceae</taxon>
        <taxon>Aeromonas</taxon>
    </lineage>
</organism>
<dbReference type="PANTHER" id="PTHR43639">
    <property type="entry name" value="OXIDOREDUCTASE, SHORT-CHAIN DEHYDROGENASE/REDUCTASE FAMILY (AFU_ORTHOLOGUE AFUA_5G02870)"/>
    <property type="match status" value="1"/>
</dbReference>
<dbReference type="CDD" id="cd05233">
    <property type="entry name" value="SDR_c"/>
    <property type="match status" value="1"/>
</dbReference>
<dbReference type="SMART" id="SM00822">
    <property type="entry name" value="PKS_KR"/>
    <property type="match status" value="1"/>
</dbReference>
<dbReference type="GO" id="GO:0016491">
    <property type="term" value="F:oxidoreductase activity"/>
    <property type="evidence" value="ECO:0007669"/>
    <property type="project" value="UniProtKB-KW"/>
</dbReference>
<reference evidence="4" key="1">
    <citation type="submission" date="2023-08" db="EMBL/GenBank/DDBJ databases">
        <title>WGS of Aeromonas isolates.</title>
        <authorList>
            <person name="Lee H."/>
        </authorList>
    </citation>
    <scope>NUCLEOTIDE SEQUENCE</scope>
    <source>
        <strain evidence="4">SL22</strain>
    </source>
</reference>
<dbReference type="Gene3D" id="3.40.50.720">
    <property type="entry name" value="NAD(P)-binding Rossmann-like Domain"/>
    <property type="match status" value="1"/>
</dbReference>
<dbReference type="InterPro" id="IPR020904">
    <property type="entry name" value="Sc_DH/Rdtase_CS"/>
</dbReference>
<dbReference type="InterPro" id="IPR002347">
    <property type="entry name" value="SDR_fam"/>
</dbReference>
<feature type="domain" description="Ketoreductase" evidence="3">
    <location>
        <begin position="3"/>
        <end position="186"/>
    </location>
</feature>
<evidence type="ECO:0000259" key="3">
    <source>
        <dbReference type="SMART" id="SM00822"/>
    </source>
</evidence>
<name>A0AAW7I3C7_9GAMM</name>
<gene>
    <name evidence="4" type="ORF">OB959_18865</name>
</gene>
<dbReference type="SUPFAM" id="SSF51735">
    <property type="entry name" value="NAD(P)-binding Rossmann-fold domains"/>
    <property type="match status" value="1"/>
</dbReference>
<sequence>MNRNVLITGGSRGIGAATARHLAGQGYHLCINYRRDRQAAEALVAEIRAQHPVDCIAVQADISVEAEVVRLFEEMDARLGVITHLVNNAGILQPQMKVLEMSAERINKTLTTNVTGYFLCCREAVRRMTRGGAIVNVSSAAARLGAAGEYVDYAASKGAIDVLTRGLSLEVAAQGIRVNGVRPGFIYTEMHADGGEADRVERVKSQIPLQRGGQPAEVAAAIAWLLSDEASYATGTFIDLAGGR</sequence>
<evidence type="ECO:0000313" key="4">
    <source>
        <dbReference type="EMBL" id="MDM5141832.1"/>
    </source>
</evidence>
<dbReference type="AlphaFoldDB" id="A0AAW7I3C7"/>
<evidence type="ECO:0000256" key="1">
    <source>
        <dbReference type="ARBA" id="ARBA00006484"/>
    </source>
</evidence>
<accession>A0AAW7I3C7</accession>
<proteinExistence type="inferred from homology"/>
<dbReference type="InterPro" id="IPR057326">
    <property type="entry name" value="KR_dom"/>
</dbReference>
<dbReference type="Proteomes" id="UP001168216">
    <property type="component" value="Unassembled WGS sequence"/>
</dbReference>
<keyword evidence="2" id="KW-0560">Oxidoreductase</keyword>
<dbReference type="FunFam" id="3.40.50.720:FF:000173">
    <property type="entry name" value="3-oxoacyl-[acyl-carrier protein] reductase"/>
    <property type="match status" value="1"/>
</dbReference>
<comment type="similarity">
    <text evidence="1">Belongs to the short-chain dehydrogenases/reductases (SDR) family.</text>
</comment>
<dbReference type="PRINTS" id="PR00081">
    <property type="entry name" value="GDHRDH"/>
</dbReference>
<comment type="caution">
    <text evidence="4">The sequence shown here is derived from an EMBL/GenBank/DDBJ whole genome shotgun (WGS) entry which is preliminary data.</text>
</comment>
<dbReference type="InterPro" id="IPR036291">
    <property type="entry name" value="NAD(P)-bd_dom_sf"/>
</dbReference>